<dbReference type="STRING" id="1220589.CD32_22965"/>
<dbReference type="OrthoDB" id="7619731at2"/>
<dbReference type="Pfam" id="PF10978">
    <property type="entry name" value="DUF2785"/>
    <property type="match status" value="1"/>
</dbReference>
<sequence length="288" mass="33663">MTITIVLGGIFLITNYEQVLALSYEERGEYIQQHPHFLQEMLQNIGHPNGETRDLYNYRLFVELLSADQIPHEVLKSFAHSLSGKAYLLAGIGEEEGDLVFTRSFSALWLTAILHADRQLELLDEELVAAVTKGALTLLARERDLRSFVNDEKGWAHSIAHVSDLLAALIQHCHFDMKNSPYILQEVKEAFWKGRVYTDDEEDRFVKIIEGLIQKGFEEDILVEWVEQVFDKLEIYSYELGFTQEWFRARTNILHFMQTLYFTLKFSSRYEKLRSITSIFIQRWMKLS</sequence>
<reference evidence="1 2" key="1">
    <citation type="submission" date="2014-02" db="EMBL/GenBank/DDBJ databases">
        <title>Draft genome sequence of Lysinibacillus odysseyi NBRC 100172.</title>
        <authorList>
            <person name="Zhang F."/>
            <person name="Wang G."/>
            <person name="Zhang L."/>
        </authorList>
    </citation>
    <scope>NUCLEOTIDE SEQUENCE [LARGE SCALE GENOMIC DNA]</scope>
    <source>
        <strain evidence="1 2">NBRC 100172</strain>
    </source>
</reference>
<dbReference type="InterPro" id="IPR021247">
    <property type="entry name" value="DUF2785"/>
</dbReference>
<dbReference type="EMBL" id="JPVP01000060">
    <property type="protein sequence ID" value="KGR82147.1"/>
    <property type="molecule type" value="Genomic_DNA"/>
</dbReference>
<dbReference type="AlphaFoldDB" id="A0A0A3J501"/>
<comment type="caution">
    <text evidence="1">The sequence shown here is derived from an EMBL/GenBank/DDBJ whole genome shotgun (WGS) entry which is preliminary data.</text>
</comment>
<protein>
    <recommendedName>
        <fullName evidence="3">DUF2785 domain-containing protein</fullName>
    </recommendedName>
</protein>
<accession>A0A0A3J501</accession>
<organism evidence="1 2">
    <name type="scientific">Lysinibacillus odysseyi 34hs-1 = NBRC 100172</name>
    <dbReference type="NCBI Taxonomy" id="1220589"/>
    <lineage>
        <taxon>Bacteria</taxon>
        <taxon>Bacillati</taxon>
        <taxon>Bacillota</taxon>
        <taxon>Bacilli</taxon>
        <taxon>Bacillales</taxon>
        <taxon>Bacillaceae</taxon>
        <taxon>Lysinibacillus</taxon>
    </lineage>
</organism>
<name>A0A0A3J501_9BACI</name>
<dbReference type="eggNOG" id="ENOG502ZWG2">
    <property type="taxonomic scope" value="Bacteria"/>
</dbReference>
<gene>
    <name evidence="1" type="ORF">CD32_22965</name>
</gene>
<evidence type="ECO:0000313" key="2">
    <source>
        <dbReference type="Proteomes" id="UP000030437"/>
    </source>
</evidence>
<dbReference type="Proteomes" id="UP000030437">
    <property type="component" value="Unassembled WGS sequence"/>
</dbReference>
<proteinExistence type="predicted"/>
<evidence type="ECO:0000313" key="1">
    <source>
        <dbReference type="EMBL" id="KGR82147.1"/>
    </source>
</evidence>
<evidence type="ECO:0008006" key="3">
    <source>
        <dbReference type="Google" id="ProtNLM"/>
    </source>
</evidence>
<keyword evidence="2" id="KW-1185">Reference proteome</keyword>